<gene>
    <name evidence="1" type="ORF">BDN72DRAFT_603022</name>
</gene>
<proteinExistence type="predicted"/>
<keyword evidence="2" id="KW-1185">Reference proteome</keyword>
<dbReference type="Proteomes" id="UP000308600">
    <property type="component" value="Unassembled WGS sequence"/>
</dbReference>
<reference evidence="1 2" key="1">
    <citation type="journal article" date="2019" name="Nat. Ecol. Evol.">
        <title>Megaphylogeny resolves global patterns of mushroom evolution.</title>
        <authorList>
            <person name="Varga T."/>
            <person name="Krizsan K."/>
            <person name="Foldi C."/>
            <person name="Dima B."/>
            <person name="Sanchez-Garcia M."/>
            <person name="Sanchez-Ramirez S."/>
            <person name="Szollosi G.J."/>
            <person name="Szarkandi J.G."/>
            <person name="Papp V."/>
            <person name="Albert L."/>
            <person name="Andreopoulos W."/>
            <person name="Angelini C."/>
            <person name="Antonin V."/>
            <person name="Barry K.W."/>
            <person name="Bougher N.L."/>
            <person name="Buchanan P."/>
            <person name="Buyck B."/>
            <person name="Bense V."/>
            <person name="Catcheside P."/>
            <person name="Chovatia M."/>
            <person name="Cooper J."/>
            <person name="Damon W."/>
            <person name="Desjardin D."/>
            <person name="Finy P."/>
            <person name="Geml J."/>
            <person name="Haridas S."/>
            <person name="Hughes K."/>
            <person name="Justo A."/>
            <person name="Karasinski D."/>
            <person name="Kautmanova I."/>
            <person name="Kiss B."/>
            <person name="Kocsube S."/>
            <person name="Kotiranta H."/>
            <person name="LaButti K.M."/>
            <person name="Lechner B.E."/>
            <person name="Liimatainen K."/>
            <person name="Lipzen A."/>
            <person name="Lukacs Z."/>
            <person name="Mihaltcheva S."/>
            <person name="Morgado L.N."/>
            <person name="Niskanen T."/>
            <person name="Noordeloos M.E."/>
            <person name="Ohm R.A."/>
            <person name="Ortiz-Santana B."/>
            <person name="Ovrebo C."/>
            <person name="Racz N."/>
            <person name="Riley R."/>
            <person name="Savchenko A."/>
            <person name="Shiryaev A."/>
            <person name="Soop K."/>
            <person name="Spirin V."/>
            <person name="Szebenyi C."/>
            <person name="Tomsovsky M."/>
            <person name="Tulloss R.E."/>
            <person name="Uehling J."/>
            <person name="Grigoriev I.V."/>
            <person name="Vagvolgyi C."/>
            <person name="Papp T."/>
            <person name="Martin F.M."/>
            <person name="Miettinen O."/>
            <person name="Hibbett D.S."/>
            <person name="Nagy L.G."/>
        </authorList>
    </citation>
    <scope>NUCLEOTIDE SEQUENCE [LARGE SCALE GENOMIC DNA]</scope>
    <source>
        <strain evidence="1 2">NL-1719</strain>
    </source>
</reference>
<sequence>MLPSLFKWSWFVHASDVPEDLLEPCIFALKMFLRLLEESPEQILRASGYYLPGQDPATVNHTLTANCRMKVTFALMNSKIDRPAEAAPCLKKSIEAETKQGSWQKRDYKHGWSIQFFLNIMPKHS</sequence>
<protein>
    <submittedName>
        <fullName evidence="1">Uncharacterized protein</fullName>
    </submittedName>
</protein>
<dbReference type="EMBL" id="ML208265">
    <property type="protein sequence ID" value="TFK74988.1"/>
    <property type="molecule type" value="Genomic_DNA"/>
</dbReference>
<accession>A0ACD3BAA5</accession>
<evidence type="ECO:0000313" key="1">
    <source>
        <dbReference type="EMBL" id="TFK74988.1"/>
    </source>
</evidence>
<name>A0ACD3BAA5_9AGAR</name>
<evidence type="ECO:0000313" key="2">
    <source>
        <dbReference type="Proteomes" id="UP000308600"/>
    </source>
</evidence>
<organism evidence="1 2">
    <name type="scientific">Pluteus cervinus</name>
    <dbReference type="NCBI Taxonomy" id="181527"/>
    <lineage>
        <taxon>Eukaryota</taxon>
        <taxon>Fungi</taxon>
        <taxon>Dikarya</taxon>
        <taxon>Basidiomycota</taxon>
        <taxon>Agaricomycotina</taxon>
        <taxon>Agaricomycetes</taxon>
        <taxon>Agaricomycetidae</taxon>
        <taxon>Agaricales</taxon>
        <taxon>Pluteineae</taxon>
        <taxon>Pluteaceae</taxon>
        <taxon>Pluteus</taxon>
    </lineage>
</organism>